<dbReference type="AlphaFoldDB" id="A0AB36TH05"/>
<feature type="transmembrane region" description="Helical" evidence="1">
    <location>
        <begin position="191"/>
        <end position="215"/>
    </location>
</feature>
<evidence type="ECO:0000256" key="1">
    <source>
        <dbReference type="SAM" id="Phobius"/>
    </source>
</evidence>
<sequence length="223" mass="24967">MPRFRKEVVLNKPEDFVNFIIKDFMEKEGFKYTVYNGENVWQLGHGWVASPQFIKTTYVNGVLTLEAWIKFAWLPGVYSGEMDLEGFFGALVKSALKEKINSLIKLLEQPLPDEAYKSQGTENGEAPDYQNAIRREPIPVKTHDTSKNAQMGFVFGLVSLIGCVFPVGGILFGTLSIFYAKSGLNSSKNSMAITGIIISILMIIISFIGMILNILEKIRRITS</sequence>
<proteinExistence type="predicted"/>
<comment type="caution">
    <text evidence="2">The sequence shown here is derived from an EMBL/GenBank/DDBJ whole genome shotgun (WGS) entry which is preliminary data.</text>
</comment>
<feature type="transmembrane region" description="Helical" evidence="1">
    <location>
        <begin position="153"/>
        <end position="179"/>
    </location>
</feature>
<name>A0AB36TH05_ACETH</name>
<keyword evidence="1" id="KW-0472">Membrane</keyword>
<gene>
    <name evidence="2" type="ORF">M972_111995</name>
</gene>
<keyword evidence="1" id="KW-1133">Transmembrane helix</keyword>
<reference evidence="2 3" key="1">
    <citation type="submission" date="2017-09" db="EMBL/GenBank/DDBJ databases">
        <title>Evaluation of Pacific Biosciences Sequencing Technology to Finishing C. thermocellum Genome Sequences.</title>
        <authorList>
            <person name="Brown S."/>
        </authorList>
    </citation>
    <scope>NUCLEOTIDE SEQUENCE [LARGE SCALE GENOMIC DNA]</scope>
    <source>
        <strain evidence="2 3">AD2</strain>
    </source>
</reference>
<accession>A0AB36TH05</accession>
<protein>
    <recommendedName>
        <fullName evidence="4">DUF4190 domain-containing protein</fullName>
    </recommendedName>
</protein>
<dbReference type="RefSeq" id="WP_003512518.1">
    <property type="nucleotide sequence ID" value="NZ_CP013828.1"/>
</dbReference>
<dbReference type="GeneID" id="35803147"/>
<organism evidence="2 3">
    <name type="scientific">Acetivibrio thermocellus AD2</name>
    <dbReference type="NCBI Taxonomy" id="1138384"/>
    <lineage>
        <taxon>Bacteria</taxon>
        <taxon>Bacillati</taxon>
        <taxon>Bacillota</taxon>
        <taxon>Clostridia</taxon>
        <taxon>Eubacteriales</taxon>
        <taxon>Oscillospiraceae</taxon>
        <taxon>Acetivibrio</taxon>
    </lineage>
</organism>
<evidence type="ECO:0008006" key="4">
    <source>
        <dbReference type="Google" id="ProtNLM"/>
    </source>
</evidence>
<dbReference type="Proteomes" id="UP000223596">
    <property type="component" value="Unassembled WGS sequence"/>
</dbReference>
<keyword evidence="1" id="KW-0812">Transmembrane</keyword>
<dbReference type="EMBL" id="PDBW01000001">
    <property type="protein sequence ID" value="PFH03194.1"/>
    <property type="molecule type" value="Genomic_DNA"/>
</dbReference>
<evidence type="ECO:0000313" key="2">
    <source>
        <dbReference type="EMBL" id="PFH03194.1"/>
    </source>
</evidence>
<evidence type="ECO:0000313" key="3">
    <source>
        <dbReference type="Proteomes" id="UP000223596"/>
    </source>
</evidence>